<keyword evidence="3" id="KW-1133">Transmembrane helix</keyword>
<dbReference type="SUPFAM" id="SSF46565">
    <property type="entry name" value="Chaperone J-domain"/>
    <property type="match status" value="2"/>
</dbReference>
<feature type="coiled-coil region" evidence="1">
    <location>
        <begin position="695"/>
        <end position="722"/>
    </location>
</feature>
<dbReference type="InterPro" id="IPR001623">
    <property type="entry name" value="DnaJ_domain"/>
</dbReference>
<accession>A0A834GCB7</accession>
<keyword evidence="6" id="KW-1185">Reference proteome</keyword>
<dbReference type="PANTHER" id="PTHR47422:SF1">
    <property type="entry name" value="DNAJ HEAT SHOCK N-TERMINAL DOMAIN-CONTAINING PROTEIN"/>
    <property type="match status" value="1"/>
</dbReference>
<evidence type="ECO:0000313" key="5">
    <source>
        <dbReference type="EMBL" id="KAF7127260.1"/>
    </source>
</evidence>
<evidence type="ECO:0000259" key="4">
    <source>
        <dbReference type="PROSITE" id="PS50076"/>
    </source>
</evidence>
<dbReference type="CDD" id="cd06257">
    <property type="entry name" value="DnaJ"/>
    <property type="match status" value="2"/>
</dbReference>
<dbReference type="PANTHER" id="PTHR47422">
    <property type="entry name" value="DNAJ HEAT SHOCK N-TERMINAL DOMAIN-CONTAINING PROTEIN"/>
    <property type="match status" value="1"/>
</dbReference>
<name>A0A834GCB7_RHOSS</name>
<gene>
    <name evidence="5" type="ORF">RHSIM_Rhsim11G0059700</name>
</gene>
<dbReference type="PROSITE" id="PS50076">
    <property type="entry name" value="DNAJ_2"/>
    <property type="match status" value="2"/>
</dbReference>
<reference evidence="5" key="1">
    <citation type="submission" date="2019-11" db="EMBL/GenBank/DDBJ databases">
        <authorList>
            <person name="Liu Y."/>
            <person name="Hou J."/>
            <person name="Li T.-Q."/>
            <person name="Guan C.-H."/>
            <person name="Wu X."/>
            <person name="Wu H.-Z."/>
            <person name="Ling F."/>
            <person name="Zhang R."/>
            <person name="Shi X.-G."/>
            <person name="Ren J.-P."/>
            <person name="Chen E.-F."/>
            <person name="Sun J.-M."/>
        </authorList>
    </citation>
    <scope>NUCLEOTIDE SEQUENCE</scope>
    <source>
        <strain evidence="5">Adult_tree_wgs_1</strain>
        <tissue evidence="5">Leaves</tissue>
    </source>
</reference>
<feature type="region of interest" description="Disordered" evidence="2">
    <location>
        <begin position="755"/>
        <end position="793"/>
    </location>
</feature>
<feature type="compositionally biased region" description="Basic residues" evidence="2">
    <location>
        <begin position="1"/>
        <end position="13"/>
    </location>
</feature>
<dbReference type="InterPro" id="IPR036869">
    <property type="entry name" value="J_dom_sf"/>
</dbReference>
<dbReference type="Proteomes" id="UP000626092">
    <property type="component" value="Unassembled WGS sequence"/>
</dbReference>
<dbReference type="AlphaFoldDB" id="A0A834GCB7"/>
<feature type="compositionally biased region" description="Basic and acidic residues" evidence="2">
    <location>
        <begin position="868"/>
        <end position="902"/>
    </location>
</feature>
<dbReference type="Gene3D" id="1.10.287.110">
    <property type="entry name" value="DnaJ domain"/>
    <property type="match status" value="2"/>
</dbReference>
<evidence type="ECO:0000256" key="3">
    <source>
        <dbReference type="SAM" id="Phobius"/>
    </source>
</evidence>
<organism evidence="5 6">
    <name type="scientific">Rhododendron simsii</name>
    <name type="common">Sims's rhododendron</name>
    <dbReference type="NCBI Taxonomy" id="118357"/>
    <lineage>
        <taxon>Eukaryota</taxon>
        <taxon>Viridiplantae</taxon>
        <taxon>Streptophyta</taxon>
        <taxon>Embryophyta</taxon>
        <taxon>Tracheophyta</taxon>
        <taxon>Spermatophyta</taxon>
        <taxon>Magnoliopsida</taxon>
        <taxon>eudicotyledons</taxon>
        <taxon>Gunneridae</taxon>
        <taxon>Pentapetalae</taxon>
        <taxon>asterids</taxon>
        <taxon>Ericales</taxon>
        <taxon>Ericaceae</taxon>
        <taxon>Ericoideae</taxon>
        <taxon>Rhodoreae</taxon>
        <taxon>Rhododendron</taxon>
    </lineage>
</organism>
<feature type="domain" description="J" evidence="4">
    <location>
        <begin position="367"/>
        <end position="472"/>
    </location>
</feature>
<feature type="region of interest" description="Disordered" evidence="2">
    <location>
        <begin position="546"/>
        <end position="566"/>
    </location>
</feature>
<feature type="compositionally biased region" description="Low complexity" evidence="2">
    <location>
        <begin position="16"/>
        <end position="35"/>
    </location>
</feature>
<dbReference type="SMART" id="SM00271">
    <property type="entry name" value="DnaJ"/>
    <property type="match status" value="2"/>
</dbReference>
<sequence length="923" mass="104114">MEDRSKRRKKKKHSESSPSSSSSASSSSSSSSVEPSPKRHKRSPRRRRSDGSSRREKDEKRRERDREKHKKRDRRGRERKHRVSRREGKGKASDTESGGDCDSKSRVEPEGVVRFILKEFPGVAADLEQVLTDSLLHRIERAYLHMFVLPCAVKLFANNEHCISLLKFRKLHCGLLHRRGYGRVLLLQMIDDGQAVDISGLSQKSLVKHLKKLFQSLNLKENGNQVFLLPPNVCPTLEIVGPIIHTQTKSGQQQSDYSVSPHNIHSAAPDEEYRQGTDDNTTMPHPNENVDAPRRRVIGPEMPSAELLAAAAKLTEAEAELREAEVEEDNAVFIGPPPPAVVAEAESANEAERFEEVTRILGAEVDSPYDILGVNRNMSTDNTKKRLLTDVLCCQLVYIGGFVLLNMFLHLISSCFNGFRYWKLSLMVHPDKCPHPQANQAFIKLNKAFKDLQDPEKLLQMIDDGQAVDISGLSQKSLVKHLKKLFQSLNLKENGNQVFLLPPNVCPTLEIVGPIIHTQTKSRQQQSDYSVSPHNIHSAAPDEEYRQGADDNTTMPHPNENVDAPRRRVIGPEMPSAELLAAAAKLTEAEAELREAEVEEDNAVFIGPPPPAVVAEAESANEAERFEEVTRILGAEVDSPYDILGVNRNMSTDNTKKRYWKLSLMVHPDKCPHPQANQAFIKLNKAFKDLQDPEKRKALDEKIRLKEEQEEFKAELKAMREAAQWRRLQGISMEGDDVLLAEMDVKVGPKKRDEWMTTLPPERKPGVTTQTTQFSRTSKDGRGDTSMWTDTPSEKAQKAKMKYVIGSVCPSYLEAYNEAAALASKQQEKKETTSDAALVDEYNKKKRSKSLVEKHQETARSSSKRKSKQEQAKEEWEGQHPWKPWDREKDLTAGRQSVKLDAENMSQGLSSRFSSGSFQRNFL</sequence>
<dbReference type="EMBL" id="WJXA01000011">
    <property type="protein sequence ID" value="KAF7127260.1"/>
    <property type="molecule type" value="Genomic_DNA"/>
</dbReference>
<dbReference type="OrthoDB" id="342454at2759"/>
<dbReference type="Pfam" id="PF12572">
    <property type="entry name" value="DUF3752"/>
    <property type="match status" value="1"/>
</dbReference>
<feature type="compositionally biased region" description="Basic and acidic residues" evidence="2">
    <location>
        <begin position="755"/>
        <end position="765"/>
    </location>
</feature>
<comment type="caution">
    <text evidence="5">The sequence shown here is derived from an EMBL/GenBank/DDBJ whole genome shotgun (WGS) entry which is preliminary data.</text>
</comment>
<feature type="compositionally biased region" description="Basic residues" evidence="2">
    <location>
        <begin position="67"/>
        <end position="84"/>
    </location>
</feature>
<dbReference type="InterPro" id="IPR022226">
    <property type="entry name" value="DUF3752"/>
</dbReference>
<evidence type="ECO:0000313" key="6">
    <source>
        <dbReference type="Proteomes" id="UP000626092"/>
    </source>
</evidence>
<feature type="compositionally biased region" description="Basic and acidic residues" evidence="2">
    <location>
        <begin position="49"/>
        <end position="66"/>
    </location>
</feature>
<feature type="transmembrane region" description="Helical" evidence="3">
    <location>
        <begin position="387"/>
        <end position="409"/>
    </location>
</feature>
<keyword evidence="1" id="KW-0175">Coiled coil</keyword>
<proteinExistence type="predicted"/>
<evidence type="ECO:0000256" key="1">
    <source>
        <dbReference type="SAM" id="Coils"/>
    </source>
</evidence>
<feature type="region of interest" description="Disordered" evidence="2">
    <location>
        <begin position="250"/>
        <end position="295"/>
    </location>
</feature>
<feature type="region of interest" description="Disordered" evidence="2">
    <location>
        <begin position="1"/>
        <end position="106"/>
    </location>
</feature>
<feature type="compositionally biased region" description="Basic and acidic residues" evidence="2">
    <location>
        <begin position="85"/>
        <end position="94"/>
    </location>
</feature>
<feature type="domain" description="J" evidence="4">
    <location>
        <begin position="639"/>
        <end position="703"/>
    </location>
</feature>
<dbReference type="PRINTS" id="PR00625">
    <property type="entry name" value="JDOMAIN"/>
</dbReference>
<protein>
    <recommendedName>
        <fullName evidence="4">J domain-containing protein</fullName>
    </recommendedName>
</protein>
<feature type="compositionally biased region" description="Polar residues" evidence="2">
    <location>
        <begin position="250"/>
        <end position="263"/>
    </location>
</feature>
<keyword evidence="3" id="KW-0472">Membrane</keyword>
<feature type="compositionally biased region" description="Basic residues" evidence="2">
    <location>
        <begin position="38"/>
        <end position="48"/>
    </location>
</feature>
<feature type="region of interest" description="Disordered" evidence="2">
    <location>
        <begin position="825"/>
        <end position="923"/>
    </location>
</feature>
<feature type="compositionally biased region" description="Polar residues" evidence="2">
    <location>
        <begin position="767"/>
        <end position="776"/>
    </location>
</feature>
<feature type="compositionally biased region" description="Low complexity" evidence="2">
    <location>
        <begin position="906"/>
        <end position="923"/>
    </location>
</feature>
<dbReference type="Pfam" id="PF00226">
    <property type="entry name" value="DnaJ"/>
    <property type="match status" value="2"/>
</dbReference>
<keyword evidence="3" id="KW-0812">Transmembrane</keyword>
<evidence type="ECO:0000256" key="2">
    <source>
        <dbReference type="SAM" id="MobiDB-lite"/>
    </source>
</evidence>